<sequence>MGEAGLREGQGYPLNGQSALRNSPVRSVRPGTLSCLRSTDWYKSVWEEPCFESTLRRLSLAVPTPSQTMPQQPDILLMTVLDTLRAHNSTSSSASPVMLSVERASPLLGTRRQDTSPNYALVQELQVRVEAAANDSLPPAEAELARTLASLLSCIERLSSITRPSDTYLAITSSATSSRPPSVAFVDGSTSSAVYVALEQEAAALSESSREQQLPHGMAGAMREVEQAERELLWGRVFDLSERVKLLSRQRVEALERDGEEKWIRTPQDASQDTKFHADSLYEESLSDLPRYSHNLNSAQQNSHLPPAYYHDFVADDKKEAFSLDGEEASDLQRSSTSAIRTRQRKVSMANNEKMQRDIENVTSAIERLYFVSPQLANQRVEPDRRALRERQLAKLGNAIERLSQGRLENQRAVPSPAADEDGEESTPQRRAASWRVREQRAFDCMLDQIDKAASRTLADQRVELSGKRREVLNLDTAKSDFEPLSDKYEARRREYILSHTGKGRLASQDAILRPSGIVEPFPRPAPELEESVTFGEFLEEEYGFNRPRSHSLPTNALERDMPQAAGPKGSLRVGLLRKGQGGIGLGMLETGSTIGSEAVGYEVMNVPQVDWIAEESRNLGTLVVTFWPRASARVDPAAFEIVAVESSAILVAVKGQKTASRVVLPCRIVPQQATVQLVGSVSEVKLVTLGSTSPTKSRPDLEIHSPLSTEELRATSPSSFRCATCDAELADTSSVSRWNALPSEYWAELLDAWMCHQDQKLSDNLIAKGKGIKPRPDEVLVATSYVLLPRELTSNWNARERAEPAKANNGDYLYAAHCASCDALVGSHVLPADGNTSESNTVRLLKYATYPDSSDAAQPAPPRHSLSTYLTADMLETGQAHACHRFILEDAETEQAKVLLWFFNPSICISFSSSTAEATWLLSPSDTSSSSSLIARSMNTVKVFYAVVESDDAAVCSTFVSAKHERIPYPLPVIERLTSLLQASTLVYPFAKRKFGELDIGFLERL</sequence>
<dbReference type="Proteomes" id="UP000321518">
    <property type="component" value="Unassembled WGS sequence"/>
</dbReference>
<evidence type="ECO:0000313" key="3">
    <source>
        <dbReference type="Proteomes" id="UP000321518"/>
    </source>
</evidence>
<dbReference type="GO" id="GO:0043161">
    <property type="term" value="P:proteasome-mediated ubiquitin-dependent protein catabolic process"/>
    <property type="evidence" value="ECO:0007669"/>
    <property type="project" value="TreeGrafter"/>
</dbReference>
<dbReference type="AlphaFoldDB" id="A0A511KBR5"/>
<feature type="compositionally biased region" description="Polar residues" evidence="1">
    <location>
        <begin position="332"/>
        <end position="341"/>
    </location>
</feature>
<gene>
    <name evidence="2" type="ORF">Rt10032_c03g1393</name>
</gene>
<dbReference type="InterPro" id="IPR019193">
    <property type="entry name" value="UBQ-conj_enz_E2-bd_prot"/>
</dbReference>
<dbReference type="GO" id="GO:0031624">
    <property type="term" value="F:ubiquitin conjugating enzyme binding"/>
    <property type="evidence" value="ECO:0007669"/>
    <property type="project" value="TreeGrafter"/>
</dbReference>
<dbReference type="GO" id="GO:0030332">
    <property type="term" value="F:cyclin binding"/>
    <property type="evidence" value="ECO:0007669"/>
    <property type="project" value="TreeGrafter"/>
</dbReference>
<name>A0A511KBR5_RHOTO</name>
<proteinExistence type="predicted"/>
<dbReference type="Pfam" id="PF09814">
    <property type="entry name" value="HECT_2"/>
    <property type="match status" value="1"/>
</dbReference>
<feature type="region of interest" description="Disordered" evidence="1">
    <location>
        <begin position="324"/>
        <end position="350"/>
    </location>
</feature>
<dbReference type="GO" id="GO:0000151">
    <property type="term" value="C:ubiquitin ligase complex"/>
    <property type="evidence" value="ECO:0007669"/>
    <property type="project" value="TreeGrafter"/>
</dbReference>
<dbReference type="GO" id="GO:0005634">
    <property type="term" value="C:nucleus"/>
    <property type="evidence" value="ECO:0007669"/>
    <property type="project" value="TreeGrafter"/>
</dbReference>
<dbReference type="GO" id="GO:0000209">
    <property type="term" value="P:protein polyubiquitination"/>
    <property type="evidence" value="ECO:0007669"/>
    <property type="project" value="TreeGrafter"/>
</dbReference>
<comment type="caution">
    <text evidence="2">The sequence shown here is derived from an EMBL/GenBank/DDBJ whole genome shotgun (WGS) entry which is preliminary data.</text>
</comment>
<dbReference type="GO" id="GO:0061630">
    <property type="term" value="F:ubiquitin protein ligase activity"/>
    <property type="evidence" value="ECO:0007669"/>
    <property type="project" value="TreeGrafter"/>
</dbReference>
<evidence type="ECO:0000313" key="2">
    <source>
        <dbReference type="EMBL" id="GEM07376.1"/>
    </source>
</evidence>
<dbReference type="OrthoDB" id="66510at2759"/>
<dbReference type="PANTHER" id="PTHR31531">
    <property type="entry name" value="E3 UBIQUITIN-PROTEIN LIGASE E3D FAMILY MEMBER"/>
    <property type="match status" value="1"/>
</dbReference>
<feature type="region of interest" description="Disordered" evidence="1">
    <location>
        <begin position="1"/>
        <end position="26"/>
    </location>
</feature>
<dbReference type="PANTHER" id="PTHR31531:SF2">
    <property type="entry name" value="E3 UBIQUITIN-PROTEIN LIGASE E3D"/>
    <property type="match status" value="1"/>
</dbReference>
<protein>
    <recommendedName>
        <fullName evidence="4">HECT-like ubiquitin-conjugating enzyme-binding-domain-containing protein</fullName>
    </recommendedName>
</protein>
<feature type="compositionally biased region" description="Polar residues" evidence="1">
    <location>
        <begin position="15"/>
        <end position="25"/>
    </location>
</feature>
<feature type="region of interest" description="Disordered" evidence="1">
    <location>
        <begin position="404"/>
        <end position="432"/>
    </location>
</feature>
<dbReference type="GO" id="GO:0051865">
    <property type="term" value="P:protein autoubiquitination"/>
    <property type="evidence" value="ECO:0007669"/>
    <property type="project" value="TreeGrafter"/>
</dbReference>
<dbReference type="GO" id="GO:0005829">
    <property type="term" value="C:cytosol"/>
    <property type="evidence" value="ECO:0007669"/>
    <property type="project" value="TreeGrafter"/>
</dbReference>
<dbReference type="EMBL" id="BJWK01000003">
    <property type="protein sequence ID" value="GEM07376.1"/>
    <property type="molecule type" value="Genomic_DNA"/>
</dbReference>
<reference evidence="2 3" key="1">
    <citation type="submission" date="2019-07" db="EMBL/GenBank/DDBJ databases">
        <title>Rhodotorula toruloides NBRC10032 genome sequencing.</title>
        <authorList>
            <person name="Shida Y."/>
            <person name="Takaku H."/>
            <person name="Ogasawara W."/>
            <person name="Mori K."/>
        </authorList>
    </citation>
    <scope>NUCLEOTIDE SEQUENCE [LARGE SCALE GENOMIC DNA]</scope>
    <source>
        <strain evidence="2 3">NBRC10032</strain>
    </source>
</reference>
<accession>A0A511KBR5</accession>
<evidence type="ECO:0008006" key="4">
    <source>
        <dbReference type="Google" id="ProtNLM"/>
    </source>
</evidence>
<dbReference type="GO" id="GO:0006513">
    <property type="term" value="P:protein monoubiquitination"/>
    <property type="evidence" value="ECO:0007669"/>
    <property type="project" value="TreeGrafter"/>
</dbReference>
<evidence type="ECO:0000256" key="1">
    <source>
        <dbReference type="SAM" id="MobiDB-lite"/>
    </source>
</evidence>
<organism evidence="2 3">
    <name type="scientific">Rhodotorula toruloides</name>
    <name type="common">Yeast</name>
    <name type="synonym">Rhodosporidium toruloides</name>
    <dbReference type="NCBI Taxonomy" id="5286"/>
    <lineage>
        <taxon>Eukaryota</taxon>
        <taxon>Fungi</taxon>
        <taxon>Dikarya</taxon>
        <taxon>Basidiomycota</taxon>
        <taxon>Pucciniomycotina</taxon>
        <taxon>Microbotryomycetes</taxon>
        <taxon>Sporidiobolales</taxon>
        <taxon>Sporidiobolaceae</taxon>
        <taxon>Rhodotorula</taxon>
    </lineage>
</organism>